<dbReference type="CTD" id="6759677"/>
<dbReference type="RefSeq" id="XP_002118462.1">
    <property type="nucleotide sequence ID" value="XM_002118426.1"/>
</dbReference>
<feature type="compositionally biased region" description="Basic and acidic residues" evidence="1">
    <location>
        <begin position="94"/>
        <end position="106"/>
    </location>
</feature>
<protein>
    <submittedName>
        <fullName evidence="2">Uncharacterized protein</fullName>
    </submittedName>
</protein>
<dbReference type="AlphaFoldDB" id="B3SDZ3"/>
<dbReference type="Proteomes" id="UP000009022">
    <property type="component" value="Unassembled WGS sequence"/>
</dbReference>
<feature type="region of interest" description="Disordered" evidence="1">
    <location>
        <begin position="94"/>
        <end position="122"/>
    </location>
</feature>
<gene>
    <name evidence="2" type="ORF">TRIADDRAFT_62496</name>
</gene>
<dbReference type="HOGENOM" id="CLU_2029661_0_0_1"/>
<proteinExistence type="predicted"/>
<evidence type="ECO:0000313" key="3">
    <source>
        <dbReference type="Proteomes" id="UP000009022"/>
    </source>
</evidence>
<dbReference type="InParanoid" id="B3SDZ3"/>
<reference evidence="2 3" key="1">
    <citation type="journal article" date="2008" name="Nature">
        <title>The Trichoplax genome and the nature of placozoans.</title>
        <authorList>
            <person name="Srivastava M."/>
            <person name="Begovic E."/>
            <person name="Chapman J."/>
            <person name="Putnam N.H."/>
            <person name="Hellsten U."/>
            <person name="Kawashima T."/>
            <person name="Kuo A."/>
            <person name="Mitros T."/>
            <person name="Salamov A."/>
            <person name="Carpenter M.L."/>
            <person name="Signorovitch A.Y."/>
            <person name="Moreno M.A."/>
            <person name="Kamm K."/>
            <person name="Grimwood J."/>
            <person name="Schmutz J."/>
            <person name="Shapiro H."/>
            <person name="Grigoriev I.V."/>
            <person name="Buss L.W."/>
            <person name="Schierwater B."/>
            <person name="Dellaporta S.L."/>
            <person name="Rokhsar D.S."/>
        </authorList>
    </citation>
    <scope>NUCLEOTIDE SEQUENCE [LARGE SCALE GENOMIC DNA]</scope>
    <source>
        <strain evidence="2 3">Grell-BS-1999</strain>
    </source>
</reference>
<dbReference type="EMBL" id="DS985321">
    <property type="protein sequence ID" value="EDV19051.1"/>
    <property type="molecule type" value="Genomic_DNA"/>
</dbReference>
<accession>B3SDZ3</accession>
<dbReference type="GeneID" id="6759677"/>
<evidence type="ECO:0000256" key="1">
    <source>
        <dbReference type="SAM" id="MobiDB-lite"/>
    </source>
</evidence>
<name>B3SDZ3_TRIAD</name>
<organism evidence="2 3">
    <name type="scientific">Trichoplax adhaerens</name>
    <name type="common">Trichoplax reptans</name>
    <dbReference type="NCBI Taxonomy" id="10228"/>
    <lineage>
        <taxon>Eukaryota</taxon>
        <taxon>Metazoa</taxon>
        <taxon>Placozoa</taxon>
        <taxon>Uniplacotomia</taxon>
        <taxon>Trichoplacea</taxon>
        <taxon>Trichoplacidae</taxon>
        <taxon>Trichoplax</taxon>
    </lineage>
</organism>
<dbReference type="KEGG" id="tad:TRIADDRAFT_62496"/>
<evidence type="ECO:0000313" key="2">
    <source>
        <dbReference type="EMBL" id="EDV19051.1"/>
    </source>
</evidence>
<keyword evidence="3" id="KW-1185">Reference proteome</keyword>
<sequence length="122" mass="13921">MHDDDGDNQEYYPIMVVKEKTDCNIDCPLLLYCPLFRMPYGIDSINPTSNKDSFFANPFQQPATIDHGNMDTSDDLMMAIQQDEAQFEQLKRKLESDRKDVADQLEKPVVLPPSPANPILID</sequence>